<organism evidence="2 3">
    <name type="scientific">Knipowitschia caucasica</name>
    <name type="common">Caucasian dwarf goby</name>
    <name type="synonym">Pomatoschistus caucasicus</name>
    <dbReference type="NCBI Taxonomy" id="637954"/>
    <lineage>
        <taxon>Eukaryota</taxon>
        <taxon>Metazoa</taxon>
        <taxon>Chordata</taxon>
        <taxon>Craniata</taxon>
        <taxon>Vertebrata</taxon>
        <taxon>Euteleostomi</taxon>
        <taxon>Actinopterygii</taxon>
        <taxon>Neopterygii</taxon>
        <taxon>Teleostei</taxon>
        <taxon>Neoteleostei</taxon>
        <taxon>Acanthomorphata</taxon>
        <taxon>Gobiaria</taxon>
        <taxon>Gobiiformes</taxon>
        <taxon>Gobioidei</taxon>
        <taxon>Gobiidae</taxon>
        <taxon>Gobiinae</taxon>
        <taxon>Knipowitschia</taxon>
    </lineage>
</organism>
<protein>
    <submittedName>
        <fullName evidence="2">Uncharacterized protein</fullName>
    </submittedName>
</protein>
<dbReference type="AlphaFoldDB" id="A0AAV2KDJ8"/>
<evidence type="ECO:0000313" key="3">
    <source>
        <dbReference type="Proteomes" id="UP001497482"/>
    </source>
</evidence>
<name>A0AAV2KDJ8_KNICA</name>
<reference evidence="2 3" key="1">
    <citation type="submission" date="2024-04" db="EMBL/GenBank/DDBJ databases">
        <authorList>
            <person name="Waldvogel A.-M."/>
            <person name="Schoenle A."/>
        </authorList>
    </citation>
    <scope>NUCLEOTIDE SEQUENCE [LARGE SCALE GENOMIC DNA]</scope>
</reference>
<proteinExistence type="predicted"/>
<evidence type="ECO:0000313" key="2">
    <source>
        <dbReference type="EMBL" id="CAL1587971.1"/>
    </source>
</evidence>
<dbReference type="Proteomes" id="UP001497482">
    <property type="component" value="Chromosome 18"/>
</dbReference>
<dbReference type="EMBL" id="OZ035840">
    <property type="protein sequence ID" value="CAL1587971.1"/>
    <property type="molecule type" value="Genomic_DNA"/>
</dbReference>
<sequence length="81" mass="8688">MKGSDGGVEVVRGVSSDLDVMSCDRASSNPIITHVHAATSTHMPSVQTSNNTAPPNSPPMPPHTLPHVIQWCPRARRYLTS</sequence>
<keyword evidence="3" id="KW-1185">Reference proteome</keyword>
<feature type="region of interest" description="Disordered" evidence="1">
    <location>
        <begin position="40"/>
        <end position="67"/>
    </location>
</feature>
<feature type="compositionally biased region" description="Pro residues" evidence="1">
    <location>
        <begin position="55"/>
        <end position="64"/>
    </location>
</feature>
<accession>A0AAV2KDJ8</accession>
<gene>
    <name evidence="2" type="ORF">KC01_LOCUS17858</name>
</gene>
<evidence type="ECO:0000256" key="1">
    <source>
        <dbReference type="SAM" id="MobiDB-lite"/>
    </source>
</evidence>